<dbReference type="RefSeq" id="WP_074556268.1">
    <property type="nucleotide sequence ID" value="NZ_CP119563.1"/>
</dbReference>
<protein>
    <submittedName>
        <fullName evidence="2">Uncharacterized protein</fullName>
    </submittedName>
</protein>
<keyword evidence="1" id="KW-0175">Coiled coil</keyword>
<proteinExistence type="predicted"/>
<evidence type="ECO:0000256" key="1">
    <source>
        <dbReference type="SAM" id="Coils"/>
    </source>
</evidence>
<name>A0A1G7T0D7_RHOCA</name>
<accession>A0A1G7T0D7</accession>
<evidence type="ECO:0000313" key="2">
    <source>
        <dbReference type="EMBL" id="SDG28767.1"/>
    </source>
</evidence>
<feature type="coiled-coil region" evidence="1">
    <location>
        <begin position="35"/>
        <end position="64"/>
    </location>
</feature>
<evidence type="ECO:0000313" key="3">
    <source>
        <dbReference type="Proteomes" id="UP000183812"/>
    </source>
</evidence>
<gene>
    <name evidence="2" type="ORF">SAMN04244550_03717</name>
</gene>
<dbReference type="AlphaFoldDB" id="A0A1G7T0D7"/>
<organism evidence="2 3">
    <name type="scientific">Rhodobacter capsulatus</name>
    <name type="common">Rhodopseudomonas capsulata</name>
    <dbReference type="NCBI Taxonomy" id="1061"/>
    <lineage>
        <taxon>Bacteria</taxon>
        <taxon>Pseudomonadati</taxon>
        <taxon>Pseudomonadota</taxon>
        <taxon>Alphaproteobacteria</taxon>
        <taxon>Rhodobacterales</taxon>
        <taxon>Rhodobacter group</taxon>
        <taxon>Rhodobacter</taxon>
    </lineage>
</organism>
<dbReference type="EMBL" id="FNAY01000051">
    <property type="protein sequence ID" value="SDG28767.1"/>
    <property type="molecule type" value="Genomic_DNA"/>
</dbReference>
<reference evidence="2 3" key="1">
    <citation type="submission" date="2016-10" db="EMBL/GenBank/DDBJ databases">
        <authorList>
            <person name="de Groot N.N."/>
        </authorList>
    </citation>
    <scope>NUCLEOTIDE SEQUENCE [LARGE SCALE GENOMIC DNA]</scope>
    <source>
        <strain evidence="3">DSM 938 / 37b4</strain>
    </source>
</reference>
<dbReference type="Proteomes" id="UP000183812">
    <property type="component" value="Unassembled WGS sequence"/>
</dbReference>
<sequence length="94" mass="10303">MTELNPVLKRLAEEHGAKDVPVFLLGRTVGCRFAITELEAELRLAEAEAKVAQIKRDLVLASQELDEADDGLAQLPPDLLEDILAAVERRLEAA</sequence>